<feature type="signal peptide" evidence="1">
    <location>
        <begin position="1"/>
        <end position="41"/>
    </location>
</feature>
<proteinExistence type="predicted"/>
<protein>
    <recommendedName>
        <fullName evidence="4">Outer membrane protein beta-barrel domain-containing protein</fullName>
    </recommendedName>
</protein>
<evidence type="ECO:0008006" key="4">
    <source>
        <dbReference type="Google" id="ProtNLM"/>
    </source>
</evidence>
<dbReference type="RefSeq" id="WP_070733478.1">
    <property type="nucleotide sequence ID" value="NZ_MDZC01000046.1"/>
</dbReference>
<keyword evidence="3" id="KW-1185">Reference proteome</keyword>
<evidence type="ECO:0000256" key="1">
    <source>
        <dbReference type="SAM" id="SignalP"/>
    </source>
</evidence>
<dbReference type="AlphaFoldDB" id="A0A1G1T7K0"/>
<dbReference type="STRING" id="1908236.BEN48_00390"/>
<name>A0A1G1T7K0_9BACT</name>
<sequence length="256" mass="28087">MMHRPAPEAGRGLPPHFQNPKVLWKTALVLAGLASGPAAHAQQVLVQANVANDTLKASLGPNRRYFGHLYAGYGLVAGRSEEGAALRHGHASSELRAGGRLKFRINQALALNLDLGYAYLRYDLRQDNRKVVPAPVQHRRESLGLHQLYSEASLRLNVGRRGNSVGSYLDLLGGGGWVAATSHVTEDVPSAGVRSVETTERGLPYLRRWTGATGARLGMDRYALVGRYRLTRAFEPELRAWPELPRWVVGLEIGLF</sequence>
<comment type="caution">
    <text evidence="2">The sequence shown here is derived from an EMBL/GenBank/DDBJ whole genome shotgun (WGS) entry which is preliminary data.</text>
</comment>
<keyword evidence="1" id="KW-0732">Signal</keyword>
<feature type="chain" id="PRO_5009579025" description="Outer membrane protein beta-barrel domain-containing protein" evidence="1">
    <location>
        <begin position="42"/>
        <end position="256"/>
    </location>
</feature>
<dbReference type="Proteomes" id="UP000177791">
    <property type="component" value="Unassembled WGS sequence"/>
</dbReference>
<dbReference type="OrthoDB" id="876730at2"/>
<accession>A0A1G1T7K0</accession>
<gene>
    <name evidence="2" type="ORF">BEN48_00390</name>
</gene>
<dbReference type="EMBL" id="MDZC01000046">
    <property type="protein sequence ID" value="OGX86859.1"/>
    <property type="molecule type" value="Genomic_DNA"/>
</dbReference>
<organism evidence="2 3">
    <name type="scientific">Hymenobacter glacialis</name>
    <dbReference type="NCBI Taxonomy" id="1908236"/>
    <lineage>
        <taxon>Bacteria</taxon>
        <taxon>Pseudomonadati</taxon>
        <taxon>Bacteroidota</taxon>
        <taxon>Cytophagia</taxon>
        <taxon>Cytophagales</taxon>
        <taxon>Hymenobacteraceae</taxon>
        <taxon>Hymenobacter</taxon>
    </lineage>
</organism>
<evidence type="ECO:0000313" key="3">
    <source>
        <dbReference type="Proteomes" id="UP000177791"/>
    </source>
</evidence>
<reference evidence="2 3" key="1">
    <citation type="submission" date="2016-08" db="EMBL/GenBank/DDBJ databases">
        <title>Hymenobacter coccineus sp. nov., Hymenobacter lapidarius sp. nov. and Hymenobacter glacialis sp. nov., isolated from Antarctic soil.</title>
        <authorList>
            <person name="Sedlacek I."/>
            <person name="Kralova S."/>
            <person name="Kyrova K."/>
            <person name="Maslanova I."/>
            <person name="Stankova E."/>
            <person name="Vrbovska V."/>
            <person name="Nemec M."/>
            <person name="Bartak M."/>
            <person name="Svec P."/>
            <person name="Busse H.-J."/>
            <person name="Pantucek R."/>
        </authorList>
    </citation>
    <scope>NUCLEOTIDE SEQUENCE [LARGE SCALE GENOMIC DNA]</scope>
    <source>
        <strain evidence="2 3">CCM 8648</strain>
    </source>
</reference>
<evidence type="ECO:0000313" key="2">
    <source>
        <dbReference type="EMBL" id="OGX86859.1"/>
    </source>
</evidence>